<dbReference type="PANTHER" id="PTHR31145">
    <property type="entry name" value="INTEGRAL MEMBRANE PROTEIN (AFU_ORTHOLOGUE AFUA_7G01610)"/>
    <property type="match status" value="1"/>
</dbReference>
<reference evidence="4 5" key="1">
    <citation type="submission" date="2016-12" db="EMBL/GenBank/DDBJ databases">
        <title>The genomes of Aspergillus section Nigri reveals drivers in fungal speciation.</title>
        <authorList>
            <consortium name="DOE Joint Genome Institute"/>
            <person name="Vesth T.C."/>
            <person name="Nybo J."/>
            <person name="Theobald S."/>
            <person name="Brandl J."/>
            <person name="Frisvad J.C."/>
            <person name="Nielsen K.F."/>
            <person name="Lyhne E.K."/>
            <person name="Kogle M.E."/>
            <person name="Kuo A."/>
            <person name="Riley R."/>
            <person name="Clum A."/>
            <person name="Nolan M."/>
            <person name="Lipzen A."/>
            <person name="Salamov A."/>
            <person name="Henrissat B."/>
            <person name="Wiebenga A."/>
            <person name="De Vries R.P."/>
            <person name="Grigoriev I.V."/>
            <person name="Mortensen U.H."/>
            <person name="Andersen M.R."/>
            <person name="Baker S.E."/>
        </authorList>
    </citation>
    <scope>NUCLEOTIDE SEQUENCE [LARGE SCALE GENOMIC DNA]</scope>
    <source>
        <strain evidence="4 5">IBT 23096</strain>
    </source>
</reference>
<feature type="compositionally biased region" description="Low complexity" evidence="1">
    <location>
        <begin position="656"/>
        <end position="666"/>
    </location>
</feature>
<feature type="transmembrane region" description="Helical" evidence="2">
    <location>
        <begin position="306"/>
        <end position="326"/>
    </location>
</feature>
<evidence type="ECO:0000313" key="5">
    <source>
        <dbReference type="Proteomes" id="UP000234275"/>
    </source>
</evidence>
<evidence type="ECO:0000256" key="3">
    <source>
        <dbReference type="SAM" id="SignalP"/>
    </source>
</evidence>
<evidence type="ECO:0000256" key="1">
    <source>
        <dbReference type="SAM" id="MobiDB-lite"/>
    </source>
</evidence>
<keyword evidence="3" id="KW-0732">Signal</keyword>
<dbReference type="OrthoDB" id="269822at2759"/>
<feature type="region of interest" description="Disordered" evidence="1">
    <location>
        <begin position="643"/>
        <end position="679"/>
    </location>
</feature>
<keyword evidence="2" id="KW-0472">Membrane</keyword>
<protein>
    <recommendedName>
        <fullName evidence="6">TRP C-terminal domain-containing protein</fullName>
    </recommendedName>
</protein>
<keyword evidence="2" id="KW-1133">Transmembrane helix</keyword>
<keyword evidence="2" id="KW-0812">Transmembrane</keyword>
<dbReference type="Proteomes" id="UP000234275">
    <property type="component" value="Unassembled WGS sequence"/>
</dbReference>
<evidence type="ECO:0000313" key="4">
    <source>
        <dbReference type="EMBL" id="PLB52229.1"/>
    </source>
</evidence>
<dbReference type="InterPro" id="IPR040241">
    <property type="entry name" value="TRP_Flc/Pkd2-like"/>
</dbReference>
<feature type="region of interest" description="Disordered" evidence="1">
    <location>
        <begin position="565"/>
        <end position="592"/>
    </location>
</feature>
<name>A0A2I2GH71_9EURO</name>
<dbReference type="GeneID" id="36562150"/>
<dbReference type="RefSeq" id="XP_024707531.1">
    <property type="nucleotide sequence ID" value="XM_024854444.1"/>
</dbReference>
<evidence type="ECO:0000256" key="2">
    <source>
        <dbReference type="SAM" id="Phobius"/>
    </source>
</evidence>
<feature type="region of interest" description="Disordered" evidence="1">
    <location>
        <begin position="751"/>
        <end position="783"/>
    </location>
</feature>
<dbReference type="EMBL" id="MSFO01000002">
    <property type="protein sequence ID" value="PLB52229.1"/>
    <property type="molecule type" value="Genomic_DNA"/>
</dbReference>
<feature type="compositionally biased region" description="Polar residues" evidence="1">
    <location>
        <begin position="566"/>
        <end position="581"/>
    </location>
</feature>
<feature type="transmembrane region" description="Helical" evidence="2">
    <location>
        <begin position="172"/>
        <end position="190"/>
    </location>
</feature>
<feature type="compositionally biased region" description="Pro residues" evidence="1">
    <location>
        <begin position="771"/>
        <end position="783"/>
    </location>
</feature>
<dbReference type="PANTHER" id="PTHR31145:SF8">
    <property type="entry name" value="INTEGRAL MEMBRANE PROTEIN (AFU_ORTHOLOGUE AFUA_2G17475)"/>
    <property type="match status" value="1"/>
</dbReference>
<feature type="signal peptide" evidence="3">
    <location>
        <begin position="1"/>
        <end position="21"/>
    </location>
</feature>
<dbReference type="GO" id="GO:0016020">
    <property type="term" value="C:membrane"/>
    <property type="evidence" value="ECO:0007669"/>
    <property type="project" value="TreeGrafter"/>
</dbReference>
<dbReference type="VEuPathDB" id="FungiDB:P170DRAFT_507076"/>
<keyword evidence="5" id="KW-1185">Reference proteome</keyword>
<feature type="transmembrane region" description="Helical" evidence="2">
    <location>
        <begin position="485"/>
        <end position="506"/>
    </location>
</feature>
<organism evidence="4 5">
    <name type="scientific">Aspergillus steynii IBT 23096</name>
    <dbReference type="NCBI Taxonomy" id="1392250"/>
    <lineage>
        <taxon>Eukaryota</taxon>
        <taxon>Fungi</taxon>
        <taxon>Dikarya</taxon>
        <taxon>Ascomycota</taxon>
        <taxon>Pezizomycotina</taxon>
        <taxon>Eurotiomycetes</taxon>
        <taxon>Eurotiomycetidae</taxon>
        <taxon>Eurotiales</taxon>
        <taxon>Aspergillaceae</taxon>
        <taxon>Aspergillus</taxon>
        <taxon>Aspergillus subgen. Circumdati</taxon>
    </lineage>
</organism>
<feature type="transmembrane region" description="Helical" evidence="2">
    <location>
        <begin position="512"/>
        <end position="534"/>
    </location>
</feature>
<feature type="chain" id="PRO_5014175382" description="TRP C-terminal domain-containing protein" evidence="3">
    <location>
        <begin position="22"/>
        <end position="783"/>
    </location>
</feature>
<gene>
    <name evidence="4" type="ORF">P170DRAFT_507076</name>
</gene>
<feature type="transmembrane region" description="Helical" evidence="2">
    <location>
        <begin position="376"/>
        <end position="395"/>
    </location>
</feature>
<accession>A0A2I2GH71</accession>
<comment type="caution">
    <text evidence="4">The sequence shown here is derived from an EMBL/GenBank/DDBJ whole genome shotgun (WGS) entry which is preliminary data.</text>
</comment>
<dbReference type="GO" id="GO:0055085">
    <property type="term" value="P:transmembrane transport"/>
    <property type="evidence" value="ECO:0007669"/>
    <property type="project" value="TreeGrafter"/>
</dbReference>
<evidence type="ECO:0008006" key="6">
    <source>
        <dbReference type="Google" id="ProtNLM"/>
    </source>
</evidence>
<proteinExistence type="predicted"/>
<dbReference type="AlphaFoldDB" id="A0A2I2GH71"/>
<sequence length="783" mass="86484">MQIWSALWTPYLFLHLLSVQAAWVSKFYCASSQPTDPAEKDFRVDSLHGFFDTLDSSTRLRLSILGVHNVSQFSCSDLDLAGLGDAARLHVLGHPVGHVEHVRSDCPLPITDTLTPPEGLLFSKFEIGYSFSSNHRLQTLATEISFHSQSGDELDCAAVKITPDIGKDVSAVITYLPFAVVVLVGLASWYNRSNALETHSHTEHQSPWASQNLIWAIILDVSDYIRYLQFVFLAGSLTMEYPGFYQPVASQVAWSSLLYWSGPIDHGFTYRGVEDGMYVSNGSYGLEYMSQMLGFPQMPDIMFDTFINLFLLISGLVVVLVALYLLTFGPSQKLPFPLALRDGSYMTLGLTLSFFSLPLLSFMSYELILIGYLPNYRVILVGLGMVIIVLANYLIKRQFDSRIEMEDPSPLGDLNTEYQPSLLREALTAFSHYLPPAIPLVQGIVIGGLQDYGLVQLLLLGFCEVTFLIHAAVQRRLQIFASRNAWCAVVRLLTLCLGISFTTSLSESGRQWIGYLMLCLHGVVILAFLLLSIWEISRALRKGKFLPRLRTPQSLVLTDLEPARRSASSGSTSDINPSIDQKGSFDSFADYNRPGSSGTSSYRGFDTPISFNNYHNFTAPPTSTPTNTKHYVTDFSAFYRAPRARSGPQSLHAATGRRSTSGSFSSPADPSAHSSFESKAANRLSRNTLDEWLDVPGRSNVDYSVRESDQFYGRPKISSAVSEASSTVGLTRNSSGDISGREALQGWARQAVSRLREPKKGKKKGFEVVRPPRPGPPGGPGPV</sequence>
<feature type="transmembrane region" description="Helical" evidence="2">
    <location>
        <begin position="454"/>
        <end position="473"/>
    </location>
</feature>
<feature type="transmembrane region" description="Helical" evidence="2">
    <location>
        <begin position="346"/>
        <end position="369"/>
    </location>
</feature>